<dbReference type="EMBL" id="SLVJ01000024">
    <property type="protein sequence ID" value="TCM62710.1"/>
    <property type="molecule type" value="Genomic_DNA"/>
</dbReference>
<keyword evidence="3" id="KW-1185">Reference proteome</keyword>
<reference evidence="2 3" key="1">
    <citation type="submission" date="2019-03" db="EMBL/GenBank/DDBJ databases">
        <title>Genomic analyses of the natural microbiome of Caenorhabditis elegans.</title>
        <authorList>
            <person name="Samuel B."/>
        </authorList>
    </citation>
    <scope>NUCLEOTIDE SEQUENCE [LARGE SCALE GENOMIC DNA]</scope>
    <source>
        <strain evidence="2 3">JUb89</strain>
    </source>
</reference>
<evidence type="ECO:0000256" key="1">
    <source>
        <dbReference type="SAM" id="SignalP"/>
    </source>
</evidence>
<proteinExistence type="predicted"/>
<keyword evidence="1" id="KW-0732">Signal</keyword>
<accession>A0A4R1XKL7</accession>
<dbReference type="AlphaFoldDB" id="A0A4R1XKL7"/>
<protein>
    <submittedName>
        <fullName evidence="2">Uncharacterized protein</fullName>
    </submittedName>
</protein>
<organism evidence="2 3">
    <name type="scientific">Acinetobacter calcoaceticus</name>
    <dbReference type="NCBI Taxonomy" id="471"/>
    <lineage>
        <taxon>Bacteria</taxon>
        <taxon>Pseudomonadati</taxon>
        <taxon>Pseudomonadota</taxon>
        <taxon>Gammaproteobacteria</taxon>
        <taxon>Moraxellales</taxon>
        <taxon>Moraxellaceae</taxon>
        <taxon>Acinetobacter</taxon>
        <taxon>Acinetobacter calcoaceticus/baumannii complex</taxon>
    </lineage>
</organism>
<name>A0A4R1XKL7_ACICA</name>
<evidence type="ECO:0000313" key="2">
    <source>
        <dbReference type="EMBL" id="TCM62710.1"/>
    </source>
</evidence>
<dbReference type="OrthoDB" id="9965630at2"/>
<feature type="chain" id="PRO_5020331631" evidence="1">
    <location>
        <begin position="21"/>
        <end position="117"/>
    </location>
</feature>
<dbReference type="Proteomes" id="UP000294963">
    <property type="component" value="Unassembled WGS sequence"/>
</dbReference>
<feature type="signal peptide" evidence="1">
    <location>
        <begin position="1"/>
        <end position="20"/>
    </location>
</feature>
<sequence>MKKLIIGTLLMLGFNVNALANDLEDACTKMSATASGIMAARQEGVDKNDFLALVMKESPEDTPQNRMVFRYIKDIMDNAYAMPVVQSQDAKRQAVSAFQTEMHKLCMSNMENMFKRK</sequence>
<comment type="caution">
    <text evidence="2">The sequence shown here is derived from an EMBL/GenBank/DDBJ whole genome shotgun (WGS) entry which is preliminary data.</text>
</comment>
<gene>
    <name evidence="2" type="ORF">EC844_12428</name>
</gene>
<evidence type="ECO:0000313" key="3">
    <source>
        <dbReference type="Proteomes" id="UP000294963"/>
    </source>
</evidence>